<dbReference type="RefSeq" id="WP_098152984.1">
    <property type="nucleotide sequence ID" value="NZ_CADEWA010000002.1"/>
</dbReference>
<comment type="caution">
    <text evidence="4">The sequence shown here is derived from an EMBL/GenBank/DDBJ whole genome shotgun (WGS) entry which is preliminary data.</text>
</comment>
<dbReference type="InterPro" id="IPR036291">
    <property type="entry name" value="NAD(P)-bd_dom_sf"/>
</dbReference>
<gene>
    <name evidence="4" type="ORF">CRM94_14370</name>
</gene>
<dbReference type="NCBIfam" id="NF005065">
    <property type="entry name" value="PRK06482.1"/>
    <property type="match status" value="1"/>
</dbReference>
<reference evidence="5" key="1">
    <citation type="submission" date="2017-09" db="EMBL/GenBank/DDBJ databases">
        <title>FDA dAtabase for Regulatory Grade micrObial Sequences (FDA-ARGOS): Supporting development and validation of Infectious Disease Dx tests.</title>
        <authorList>
            <person name="Minogue T."/>
            <person name="Wolcott M."/>
            <person name="Wasieloski L."/>
            <person name="Aguilar W."/>
            <person name="Moore D."/>
            <person name="Tallon L."/>
            <person name="Sadzewicz L."/>
            <person name="Ott S."/>
            <person name="Zhao X."/>
            <person name="Nagaraj S."/>
            <person name="Vavikolanu K."/>
            <person name="Aluvathingal J."/>
            <person name="Nadendla S."/>
            <person name="Sichtig H."/>
        </authorList>
    </citation>
    <scope>NUCLEOTIDE SEQUENCE [LARGE SCALE GENOMIC DNA]</scope>
    <source>
        <strain evidence="5">FDAARGOS_390</strain>
    </source>
</reference>
<sequence length="280" mass="29808">MSRTWFITGIGSGFGREMTQQLLARGDRVAGTVRDTQAVADLRERHGDALWSATLDMTDLPGIQRVVAQAFEVFGRIDVIVNNAGYGLFGAAEGLSDAQIRHQIDTNLIAPIQVTRAALPGLRAQGGGRILAISSYGGQATHPGASLYHASKWGMEGFFDALSAEVAPFGIGVTIVEPGGARTAFRRAAGRHFGAELEAYRDTPVGALYARLSDPGFVASGDPAKMVSIMIDSVDRRPAPKRIALGRDAYTMIRNALGERLAAVEADRELAHSTDFDAPA</sequence>
<proteinExistence type="inferred from homology"/>
<evidence type="ECO:0000256" key="1">
    <source>
        <dbReference type="ARBA" id="ARBA00006484"/>
    </source>
</evidence>
<dbReference type="CDD" id="cd05374">
    <property type="entry name" value="17beta-HSD-like_SDR_c"/>
    <property type="match status" value="1"/>
</dbReference>
<dbReference type="Pfam" id="PF00106">
    <property type="entry name" value="adh_short"/>
    <property type="match status" value="1"/>
</dbReference>
<dbReference type="Proteomes" id="UP000220629">
    <property type="component" value="Unassembled WGS sequence"/>
</dbReference>
<dbReference type="SUPFAM" id="SSF51735">
    <property type="entry name" value="NAD(P)-binding Rossmann-fold domains"/>
    <property type="match status" value="1"/>
</dbReference>
<name>A0A2A7SJS1_BURGA</name>
<dbReference type="Gene3D" id="3.40.50.720">
    <property type="entry name" value="NAD(P)-binding Rossmann-like Domain"/>
    <property type="match status" value="1"/>
</dbReference>
<accession>A0A2A7SJS1</accession>
<organism evidence="4 5">
    <name type="scientific">Burkholderia gladioli</name>
    <name type="common">Pseudomonas marginata</name>
    <name type="synonym">Phytomonas marginata</name>
    <dbReference type="NCBI Taxonomy" id="28095"/>
    <lineage>
        <taxon>Bacteria</taxon>
        <taxon>Pseudomonadati</taxon>
        <taxon>Pseudomonadota</taxon>
        <taxon>Betaproteobacteria</taxon>
        <taxon>Burkholderiales</taxon>
        <taxon>Burkholderiaceae</taxon>
        <taxon>Burkholderia</taxon>
    </lineage>
</organism>
<dbReference type="AlphaFoldDB" id="A0A2A7SJS1"/>
<dbReference type="EMBL" id="PDDY01000001">
    <property type="protein sequence ID" value="PEH43768.1"/>
    <property type="molecule type" value="Genomic_DNA"/>
</dbReference>
<evidence type="ECO:0000313" key="5">
    <source>
        <dbReference type="Proteomes" id="UP000220629"/>
    </source>
</evidence>
<dbReference type="PRINTS" id="PR00081">
    <property type="entry name" value="GDHRDH"/>
</dbReference>
<dbReference type="InterPro" id="IPR002347">
    <property type="entry name" value="SDR_fam"/>
</dbReference>
<evidence type="ECO:0000256" key="2">
    <source>
        <dbReference type="ARBA" id="ARBA00023002"/>
    </source>
</evidence>
<evidence type="ECO:0000313" key="4">
    <source>
        <dbReference type="EMBL" id="PEH43768.1"/>
    </source>
</evidence>
<protein>
    <submittedName>
        <fullName evidence="4">Short-chain dehydrogenase/reductase</fullName>
    </submittedName>
</protein>
<dbReference type="InterPro" id="IPR051911">
    <property type="entry name" value="SDR_oxidoreductase"/>
</dbReference>
<evidence type="ECO:0000256" key="3">
    <source>
        <dbReference type="RuleBase" id="RU000363"/>
    </source>
</evidence>
<dbReference type="PANTHER" id="PTHR43976">
    <property type="entry name" value="SHORT CHAIN DEHYDROGENASE"/>
    <property type="match status" value="1"/>
</dbReference>
<dbReference type="GO" id="GO:0016491">
    <property type="term" value="F:oxidoreductase activity"/>
    <property type="evidence" value="ECO:0007669"/>
    <property type="project" value="UniProtKB-KW"/>
</dbReference>
<dbReference type="PANTHER" id="PTHR43976:SF16">
    <property type="entry name" value="SHORT-CHAIN DEHYDROGENASE_REDUCTASE FAMILY PROTEIN"/>
    <property type="match status" value="1"/>
</dbReference>
<keyword evidence="2" id="KW-0560">Oxidoreductase</keyword>
<dbReference type="PRINTS" id="PR00080">
    <property type="entry name" value="SDRFAMILY"/>
</dbReference>
<comment type="similarity">
    <text evidence="1 3">Belongs to the short-chain dehydrogenases/reductases (SDR) family.</text>
</comment>